<keyword evidence="1" id="KW-0812">Transmembrane</keyword>
<feature type="transmembrane region" description="Helical" evidence="1">
    <location>
        <begin position="71"/>
        <end position="91"/>
    </location>
</feature>
<dbReference type="EMBL" id="JANX01000426">
    <property type="protein sequence ID" value="KGM31846.1"/>
    <property type="molecule type" value="Genomic_DNA"/>
</dbReference>
<evidence type="ECO:0000256" key="1">
    <source>
        <dbReference type="SAM" id="Phobius"/>
    </source>
</evidence>
<keyword evidence="1" id="KW-0472">Membrane</keyword>
<organism evidence="2 3">
    <name type="scientific">Inquilinus limosus MP06</name>
    <dbReference type="NCBI Taxonomy" id="1398085"/>
    <lineage>
        <taxon>Bacteria</taxon>
        <taxon>Pseudomonadati</taxon>
        <taxon>Pseudomonadota</taxon>
        <taxon>Alphaproteobacteria</taxon>
        <taxon>Rhodospirillales</taxon>
        <taxon>Rhodospirillaceae</taxon>
        <taxon>Inquilinus</taxon>
    </lineage>
</organism>
<gene>
    <name evidence="2" type="ORF">P409_24860</name>
</gene>
<name>A0A0A0CZI9_9PROT</name>
<protein>
    <submittedName>
        <fullName evidence="2">Uncharacterized protein</fullName>
    </submittedName>
</protein>
<evidence type="ECO:0000313" key="3">
    <source>
        <dbReference type="Proteomes" id="UP000029995"/>
    </source>
</evidence>
<feature type="transmembrane region" description="Helical" evidence="1">
    <location>
        <begin position="130"/>
        <end position="153"/>
    </location>
</feature>
<feature type="transmembrane region" description="Helical" evidence="1">
    <location>
        <begin position="97"/>
        <end position="118"/>
    </location>
</feature>
<feature type="non-terminal residue" evidence="2">
    <location>
        <position position="204"/>
    </location>
</feature>
<reference evidence="2 3" key="1">
    <citation type="submission" date="2014-01" db="EMBL/GenBank/DDBJ databases">
        <title>Genome sequence determination for a cystic fibrosis isolate, Inquilinus limosus.</title>
        <authorList>
            <person name="Pino M."/>
            <person name="Di Conza J."/>
            <person name="Gutkind G."/>
        </authorList>
    </citation>
    <scope>NUCLEOTIDE SEQUENCE [LARGE SCALE GENOMIC DNA]</scope>
    <source>
        <strain evidence="2 3">MP06</strain>
    </source>
</reference>
<proteinExistence type="predicted"/>
<accession>A0A0A0CZI9</accession>
<keyword evidence="1" id="KW-1133">Transmembrane helix</keyword>
<sequence>MVSAVGAAERWSGIAQSNLGSVIAPMPVPHQGLFGDDREFIHPPPKAVPFFAAMTASNAALPRPRSRLAPLYSGISLAAALLWLVLLLGVPSAPDGWQIYGLASVPVELAVLVAALILMPPLRRSRALAVTLGGLGLLVAIIKLADLATQISFGRPVSLYVDRLLLVNGMHLATGVLGALGLIGITLGAVVAGWCIWWATTRSV</sequence>
<dbReference type="AlphaFoldDB" id="A0A0A0CZI9"/>
<dbReference type="Proteomes" id="UP000029995">
    <property type="component" value="Unassembled WGS sequence"/>
</dbReference>
<comment type="caution">
    <text evidence="2">The sequence shown here is derived from an EMBL/GenBank/DDBJ whole genome shotgun (WGS) entry which is preliminary data.</text>
</comment>
<evidence type="ECO:0000313" key="2">
    <source>
        <dbReference type="EMBL" id="KGM31846.1"/>
    </source>
</evidence>
<feature type="transmembrane region" description="Helical" evidence="1">
    <location>
        <begin position="173"/>
        <end position="199"/>
    </location>
</feature>